<dbReference type="AlphaFoldDB" id="A0A0E9SMZ6"/>
<sequence>MQPASHRPCTLIGLRYTQTQNEHDDRAASQSADLRVKSVWLCVLDCLCVCVGYSWLRLE</sequence>
<organism evidence="1">
    <name type="scientific">Anguilla anguilla</name>
    <name type="common">European freshwater eel</name>
    <name type="synonym">Muraena anguilla</name>
    <dbReference type="NCBI Taxonomy" id="7936"/>
    <lineage>
        <taxon>Eukaryota</taxon>
        <taxon>Metazoa</taxon>
        <taxon>Chordata</taxon>
        <taxon>Craniata</taxon>
        <taxon>Vertebrata</taxon>
        <taxon>Euteleostomi</taxon>
        <taxon>Actinopterygii</taxon>
        <taxon>Neopterygii</taxon>
        <taxon>Teleostei</taxon>
        <taxon>Anguilliformes</taxon>
        <taxon>Anguillidae</taxon>
        <taxon>Anguilla</taxon>
    </lineage>
</organism>
<accession>A0A0E9SMZ6</accession>
<name>A0A0E9SMZ6_ANGAN</name>
<reference evidence="1" key="1">
    <citation type="submission" date="2014-11" db="EMBL/GenBank/DDBJ databases">
        <authorList>
            <person name="Amaro Gonzalez C."/>
        </authorList>
    </citation>
    <scope>NUCLEOTIDE SEQUENCE</scope>
</reference>
<proteinExistence type="predicted"/>
<evidence type="ECO:0000313" key="1">
    <source>
        <dbReference type="EMBL" id="JAH42040.1"/>
    </source>
</evidence>
<protein>
    <submittedName>
        <fullName evidence="1">Uncharacterized protein</fullName>
    </submittedName>
</protein>
<reference evidence="1" key="2">
    <citation type="journal article" date="2015" name="Fish Shellfish Immunol.">
        <title>Early steps in the European eel (Anguilla anguilla)-Vibrio vulnificus interaction in the gills: Role of the RtxA13 toxin.</title>
        <authorList>
            <person name="Callol A."/>
            <person name="Pajuelo D."/>
            <person name="Ebbesson L."/>
            <person name="Teles M."/>
            <person name="MacKenzie S."/>
            <person name="Amaro C."/>
        </authorList>
    </citation>
    <scope>NUCLEOTIDE SEQUENCE</scope>
</reference>
<dbReference type="EMBL" id="GBXM01066537">
    <property type="protein sequence ID" value="JAH42040.1"/>
    <property type="molecule type" value="Transcribed_RNA"/>
</dbReference>